<feature type="domain" description="EAL" evidence="1">
    <location>
        <begin position="347"/>
        <end position="604"/>
    </location>
</feature>
<dbReference type="Pfam" id="PF00990">
    <property type="entry name" value="GGDEF"/>
    <property type="match status" value="1"/>
</dbReference>
<dbReference type="PANTHER" id="PTHR44757:SF2">
    <property type="entry name" value="BIOFILM ARCHITECTURE MAINTENANCE PROTEIN MBAA"/>
    <property type="match status" value="1"/>
</dbReference>
<keyword evidence="4" id="KW-1185">Reference proteome</keyword>
<dbReference type="InterPro" id="IPR029787">
    <property type="entry name" value="Nucleotide_cyclase"/>
</dbReference>
<organism evidence="3 4">
    <name type="scientific">Mycobacterium terramassiliense</name>
    <dbReference type="NCBI Taxonomy" id="1841859"/>
    <lineage>
        <taxon>Bacteria</taxon>
        <taxon>Bacillati</taxon>
        <taxon>Actinomycetota</taxon>
        <taxon>Actinomycetes</taxon>
        <taxon>Mycobacteriales</taxon>
        <taxon>Mycobacteriaceae</taxon>
        <taxon>Mycobacterium</taxon>
    </lineage>
</organism>
<dbReference type="EMBL" id="FTRV01000009">
    <property type="protein sequence ID" value="SPM27264.1"/>
    <property type="molecule type" value="Genomic_DNA"/>
</dbReference>
<reference evidence="3 4" key="1">
    <citation type="submission" date="2017-01" db="EMBL/GenBank/DDBJ databases">
        <authorList>
            <consortium name="Urmite Genomes"/>
        </authorList>
    </citation>
    <scope>NUCLEOTIDE SEQUENCE [LARGE SCALE GENOMIC DNA]</scope>
    <source>
        <strain evidence="3 4">AB308</strain>
    </source>
</reference>
<dbReference type="CDD" id="cd01949">
    <property type="entry name" value="GGDEF"/>
    <property type="match status" value="1"/>
</dbReference>
<evidence type="ECO:0000313" key="3">
    <source>
        <dbReference type="EMBL" id="SPM27264.1"/>
    </source>
</evidence>
<dbReference type="InterPro" id="IPR003018">
    <property type="entry name" value="GAF"/>
</dbReference>
<dbReference type="SMART" id="SM00065">
    <property type="entry name" value="GAF"/>
    <property type="match status" value="1"/>
</dbReference>
<name>A0A2U3N787_9MYCO</name>
<dbReference type="Pfam" id="PF00563">
    <property type="entry name" value="EAL"/>
    <property type="match status" value="1"/>
</dbReference>
<dbReference type="InterPro" id="IPR029016">
    <property type="entry name" value="GAF-like_dom_sf"/>
</dbReference>
<dbReference type="Gene3D" id="3.30.70.270">
    <property type="match status" value="1"/>
</dbReference>
<dbReference type="SUPFAM" id="SSF55781">
    <property type="entry name" value="GAF domain-like"/>
    <property type="match status" value="1"/>
</dbReference>
<dbReference type="InterPro" id="IPR035919">
    <property type="entry name" value="EAL_sf"/>
</dbReference>
<dbReference type="NCBIfam" id="TIGR00254">
    <property type="entry name" value="GGDEF"/>
    <property type="match status" value="1"/>
</dbReference>
<dbReference type="Pfam" id="PF01590">
    <property type="entry name" value="GAF"/>
    <property type="match status" value="1"/>
</dbReference>
<dbReference type="CDD" id="cd01948">
    <property type="entry name" value="EAL"/>
    <property type="match status" value="1"/>
</dbReference>
<dbReference type="PROSITE" id="PS50883">
    <property type="entry name" value="EAL"/>
    <property type="match status" value="1"/>
</dbReference>
<dbReference type="InterPro" id="IPR052155">
    <property type="entry name" value="Biofilm_reg_signaling"/>
</dbReference>
<gene>
    <name evidence="3" type="ORF">MTAB308_740</name>
</gene>
<sequence length="627" mass="67060">MSGALDHLVTAAAAELMAASAADSAAISQRVLGNLVSDLGVDFSFLRHNDHTIRATVLVAEWPPRNADPDPIGVVYFADADSVFTRAENLKVPEVVRPEAANADYQSNIDEGTGWGAVSLAAVPLLSGDVTTGTLAFGKVGDREWLPEELNALQAVAALFAQLQARIVAEEQLHYLAEHDDLTGLLNRRALIAYLDKRLAAGQPGSVSVVFLALDRFKVINERLGQNAGDRFIEAFAALLRAATDVPSVIARFGGDEFVVVPAASMDVEAAEEFAQSIHSRVQRKVVIDGEMLSRTVSIGVAAGIPGSESTSDLLRRVDQATRTAKSSGGNKVAIFSPEMSRTDMIRNDIELYLEGIIDNDSDALVLHYLPEFDMRTGEILGTEALIRWQHPTLGLLMPDSFIQVVESINLGAKLGRLVIRSACAQFGMWQSRGVGHGAVLRINVSPVQLVTEGIVDTVTTTLEEFGLDPSTVCLEITESVVVQDIDATRKTLFGLKDIGVQIAIDDFGTGYSVLTYLKSLPVDALKIDKGFVHHLDTNPGDLAIVRSTLALADAFGLDVVAEGVETVAAAKTLLALGCSRAQGFLLSRPLDSAAMESLLAKRVIPMDFSDASDAPQPETPGRKDVV</sequence>
<accession>A0A2U3N787</accession>
<dbReference type="OrthoDB" id="23692at2"/>
<dbReference type="SUPFAM" id="SSF141868">
    <property type="entry name" value="EAL domain-like"/>
    <property type="match status" value="1"/>
</dbReference>
<dbReference type="InterPro" id="IPR043128">
    <property type="entry name" value="Rev_trsase/Diguanyl_cyclase"/>
</dbReference>
<dbReference type="InterPro" id="IPR000160">
    <property type="entry name" value="GGDEF_dom"/>
</dbReference>
<dbReference type="PROSITE" id="PS50887">
    <property type="entry name" value="GGDEF"/>
    <property type="match status" value="1"/>
</dbReference>
<dbReference type="PANTHER" id="PTHR44757">
    <property type="entry name" value="DIGUANYLATE CYCLASE DGCP"/>
    <property type="match status" value="1"/>
</dbReference>
<dbReference type="SMART" id="SM00052">
    <property type="entry name" value="EAL"/>
    <property type="match status" value="1"/>
</dbReference>
<dbReference type="STRING" id="1841859.GCA_900157385_00736"/>
<dbReference type="Proteomes" id="UP000241595">
    <property type="component" value="Unassembled WGS sequence"/>
</dbReference>
<dbReference type="Gene3D" id="3.20.20.450">
    <property type="entry name" value="EAL domain"/>
    <property type="match status" value="1"/>
</dbReference>
<feature type="domain" description="GGDEF" evidence="2">
    <location>
        <begin position="205"/>
        <end position="338"/>
    </location>
</feature>
<dbReference type="SUPFAM" id="SSF55073">
    <property type="entry name" value="Nucleotide cyclase"/>
    <property type="match status" value="1"/>
</dbReference>
<dbReference type="RefSeq" id="WP_077097972.1">
    <property type="nucleotide sequence ID" value="NZ_LT717698.1"/>
</dbReference>
<proteinExistence type="predicted"/>
<dbReference type="SMART" id="SM00267">
    <property type="entry name" value="GGDEF"/>
    <property type="match status" value="1"/>
</dbReference>
<protein>
    <submittedName>
        <fullName evidence="3">Predicted signal transduction protein containing a membrane domain, an EAL and a GGDEF domain</fullName>
    </submittedName>
</protein>
<dbReference type="Gene3D" id="3.30.450.40">
    <property type="match status" value="1"/>
</dbReference>
<evidence type="ECO:0000259" key="1">
    <source>
        <dbReference type="PROSITE" id="PS50883"/>
    </source>
</evidence>
<evidence type="ECO:0000313" key="4">
    <source>
        <dbReference type="Proteomes" id="UP000241595"/>
    </source>
</evidence>
<evidence type="ECO:0000259" key="2">
    <source>
        <dbReference type="PROSITE" id="PS50887"/>
    </source>
</evidence>
<dbReference type="AlphaFoldDB" id="A0A2U3N787"/>
<dbReference type="InterPro" id="IPR001633">
    <property type="entry name" value="EAL_dom"/>
</dbReference>